<organism evidence="1 2">
    <name type="scientific">Legionella erythra</name>
    <dbReference type="NCBI Taxonomy" id="448"/>
    <lineage>
        <taxon>Bacteria</taxon>
        <taxon>Pseudomonadati</taxon>
        <taxon>Pseudomonadota</taxon>
        <taxon>Gammaproteobacteria</taxon>
        <taxon>Legionellales</taxon>
        <taxon>Legionellaceae</taxon>
        <taxon>Legionella</taxon>
    </lineage>
</organism>
<reference evidence="1 2" key="1">
    <citation type="submission" date="2015-11" db="EMBL/GenBank/DDBJ databases">
        <title>Genomic analysis of 38 Legionella species identifies large and diverse effector repertoires.</title>
        <authorList>
            <person name="Burstein D."/>
            <person name="Amaro F."/>
            <person name="Zusman T."/>
            <person name="Lifshitz Z."/>
            <person name="Cohen O."/>
            <person name="Gilbert J.A."/>
            <person name="Pupko T."/>
            <person name="Shuman H.A."/>
            <person name="Segal G."/>
        </authorList>
    </citation>
    <scope>NUCLEOTIDE SEQUENCE [LARGE SCALE GENOMIC DNA]</scope>
    <source>
        <strain evidence="1 2">SE-32A-C8</strain>
    </source>
</reference>
<dbReference type="RefSeq" id="WP_058525229.1">
    <property type="nucleotide sequence ID" value="NZ_CAAAHY010000004.1"/>
</dbReference>
<protein>
    <submittedName>
        <fullName evidence="1">Uncharacterized protein</fullName>
    </submittedName>
</protein>
<gene>
    <name evidence="1" type="ORF">Lery_0037</name>
</gene>
<proteinExistence type="predicted"/>
<dbReference type="AlphaFoldDB" id="A0A0W0TVZ7"/>
<comment type="caution">
    <text evidence="1">The sequence shown here is derived from an EMBL/GenBank/DDBJ whole genome shotgun (WGS) entry which is preliminary data.</text>
</comment>
<keyword evidence="2" id="KW-1185">Reference proteome</keyword>
<accession>A0A0W0TVZ7</accession>
<dbReference type="SUPFAM" id="SSF56399">
    <property type="entry name" value="ADP-ribosylation"/>
    <property type="match status" value="1"/>
</dbReference>
<dbReference type="EMBL" id="LNYA01000001">
    <property type="protein sequence ID" value="KTC99927.1"/>
    <property type="molecule type" value="Genomic_DNA"/>
</dbReference>
<evidence type="ECO:0000313" key="2">
    <source>
        <dbReference type="Proteomes" id="UP000054773"/>
    </source>
</evidence>
<name>A0A0W0TVZ7_LEGER</name>
<evidence type="ECO:0000313" key="1">
    <source>
        <dbReference type="EMBL" id="KTC99927.1"/>
    </source>
</evidence>
<dbReference type="Gene3D" id="3.90.210.10">
    <property type="entry name" value="Heat-Labile Enterotoxin, subunit A"/>
    <property type="match status" value="1"/>
</dbReference>
<dbReference type="PATRIC" id="fig|448.7.peg.38"/>
<sequence>MQAKLEEKRFGQSGFIGLTVSITSEPKKDNSAETNIDIPLGKAIEPKKLPYHEFYDEAYLEQIGGHRVNQCIVLARGDITPPEQLFEAGSMLPNGILKEKFKEDQKILDVASHRVTSEGSGVLSCTKSMEVAKSFSQGGPGIGGGYVYLVKGTGAISPIQFAAKEKEYSLPGGIDAIDIIGFRQVPPDKFNFSGSTIYLNKDFIAQYPDKAEKTLQTYLEKNESLSQESQQVLQNLIQECRDFLKLKQATEKLLIKGHFQKDKETGLWQLKPDELVKSHISNNLAKKYQEKHQDLQKLADALNGMQESKYEHVEKKEAFIQLIKNVQNSAENYQKSKFSLFKSNIAKEADLLLEEASKMKPS</sequence>
<dbReference type="STRING" id="448.Lery_0037"/>
<dbReference type="Proteomes" id="UP000054773">
    <property type="component" value="Unassembled WGS sequence"/>
</dbReference>